<dbReference type="Gene3D" id="3.60.20.10">
    <property type="entry name" value="Glutamine Phosphoribosylpyrophosphate, subunit 1, domain 1"/>
    <property type="match status" value="1"/>
</dbReference>
<dbReference type="PANTHER" id="PTHR10937">
    <property type="entry name" value="GLUCOSAMINE--FRUCTOSE-6-PHOSPHATE AMINOTRANSFERASE, ISOMERIZING"/>
    <property type="match status" value="1"/>
</dbReference>
<proteinExistence type="inferred from homology"/>
<dbReference type="FunFam" id="3.60.20.10:FF:000006">
    <property type="entry name" value="Glutamine--fructose-6-phosphate aminotransferase [isomerizing]"/>
    <property type="match status" value="1"/>
</dbReference>
<dbReference type="GO" id="GO:0004360">
    <property type="term" value="F:glutamine-fructose-6-phosphate transaminase (isomerizing) activity"/>
    <property type="evidence" value="ECO:0007669"/>
    <property type="project" value="UniProtKB-UniRule"/>
</dbReference>
<reference evidence="13 14" key="1">
    <citation type="submission" date="2016-10" db="EMBL/GenBank/DDBJ databases">
        <authorList>
            <person name="de Groot N.N."/>
        </authorList>
    </citation>
    <scope>NUCLEOTIDE SEQUENCE [LARGE SCALE GENOMIC DNA]</scope>
    <source>
        <strain evidence="13 14">DSM 25584</strain>
    </source>
</reference>
<keyword evidence="7 10" id="KW-0808">Transferase</keyword>
<evidence type="ECO:0000256" key="7">
    <source>
        <dbReference type="ARBA" id="ARBA00022679"/>
    </source>
</evidence>
<evidence type="ECO:0000313" key="13">
    <source>
        <dbReference type="EMBL" id="SDG01247.1"/>
    </source>
</evidence>
<feature type="active site" description="Nucleophile; for GATase activity" evidence="10">
    <location>
        <position position="2"/>
    </location>
</feature>
<evidence type="ECO:0000256" key="6">
    <source>
        <dbReference type="ARBA" id="ARBA00022576"/>
    </source>
</evidence>
<dbReference type="GO" id="GO:0006002">
    <property type="term" value="P:fructose 6-phosphate metabolic process"/>
    <property type="evidence" value="ECO:0007669"/>
    <property type="project" value="TreeGrafter"/>
</dbReference>
<dbReference type="InterPro" id="IPR035466">
    <property type="entry name" value="GlmS/AgaS_SIS"/>
</dbReference>
<dbReference type="GO" id="GO:0006047">
    <property type="term" value="P:UDP-N-acetylglucosamine metabolic process"/>
    <property type="evidence" value="ECO:0007669"/>
    <property type="project" value="TreeGrafter"/>
</dbReference>
<dbReference type="HAMAP" id="MF_00164">
    <property type="entry name" value="GlmS"/>
    <property type="match status" value="1"/>
</dbReference>
<dbReference type="CDD" id="cd00714">
    <property type="entry name" value="GFAT"/>
    <property type="match status" value="1"/>
</dbReference>
<comment type="subcellular location">
    <subcellularLocation>
        <location evidence="2 10">Cytoplasm</location>
    </subcellularLocation>
</comment>
<keyword evidence="5 10" id="KW-0963">Cytoplasm</keyword>
<gene>
    <name evidence="10" type="primary">glmS</name>
    <name evidence="13" type="ORF">SAMN05216241_104120</name>
</gene>
<organism evidence="13 14">
    <name type="scientific">Limimonas halophila</name>
    <dbReference type="NCBI Taxonomy" id="1082479"/>
    <lineage>
        <taxon>Bacteria</taxon>
        <taxon>Pseudomonadati</taxon>
        <taxon>Pseudomonadota</taxon>
        <taxon>Alphaproteobacteria</taxon>
        <taxon>Rhodospirillales</taxon>
        <taxon>Rhodovibrionaceae</taxon>
        <taxon>Limimonas</taxon>
    </lineage>
</organism>
<feature type="domain" description="SIS" evidence="12">
    <location>
        <begin position="280"/>
        <end position="422"/>
    </location>
</feature>
<dbReference type="FunFam" id="3.40.50.10490:FF:000002">
    <property type="entry name" value="Glutamine--fructose-6-phosphate aminotransferase [isomerizing]"/>
    <property type="match status" value="1"/>
</dbReference>
<evidence type="ECO:0000256" key="3">
    <source>
        <dbReference type="ARBA" id="ARBA00012916"/>
    </source>
</evidence>
<feature type="domain" description="SIS" evidence="12">
    <location>
        <begin position="455"/>
        <end position="598"/>
    </location>
</feature>
<dbReference type="RefSeq" id="WP_090019510.1">
    <property type="nucleotide sequence ID" value="NZ_FNCE01000004.1"/>
</dbReference>
<dbReference type="CDD" id="cd05008">
    <property type="entry name" value="SIS_GlmS_GlmD_1"/>
    <property type="match status" value="1"/>
</dbReference>
<name>A0A1G7QRV8_9PROT</name>
<evidence type="ECO:0000256" key="2">
    <source>
        <dbReference type="ARBA" id="ARBA00004496"/>
    </source>
</evidence>
<accession>A0A1G7QRV8</accession>
<keyword evidence="9" id="KW-0315">Glutamine amidotransferase</keyword>
<sequence>MCGIIAINGRQNVAPLLLDALRRLEYRGYDSAGVATLTAQGIARRRAEGKLNNLASLLEREPINGTVGIGHTRWATHGRPTTHNAHPHANGRVAVVHNGIIENFQALRRELEGRGHAFETDTDTEVVVHLVADELDRHADAGDAVSAALTRLEGAFALAILIAGEDGRIFGARRGSPLAVGYGEGEMYLASDAVALSALTEHVCHLEEGDWVELTRTGATVRDETGAVVDRPVTRTALSGALVGKGEYRHFMLKEIYEQPAVIGDTLHTFLNPLGQRVRLPELPVDPGGVSRVTLTACGTAFYAGMVARYWLEQEARQPAEVEIASEWRYRAPPLADDGLVTAISQSGETADTLGALRFARERGAATLGVVNVPESTIAREAGGVMQTLAGPEIGVASTKAFTTQLTVLACQAIAMGRARGTISPEREEALTNALLEVPARAAEVLNHDGRIQRIAEWVAAARDVLYLGRGTMYPLALEGALKLKEISYIHAEGYAGGEMKHGPIALIDEGVPVIVCAPSTSPVFDKMAGNVQETIARGGKVVLFSDREGLERMGEGATACVELPKVDPFVAPLLYAIPVQLLAYHAAVAKGTDVDQPRNLAKAVTVE</sequence>
<dbReference type="InterPro" id="IPR005855">
    <property type="entry name" value="GFAT"/>
</dbReference>
<dbReference type="EMBL" id="FNCE01000004">
    <property type="protein sequence ID" value="SDG01247.1"/>
    <property type="molecule type" value="Genomic_DNA"/>
</dbReference>
<keyword evidence="8" id="KW-0677">Repeat</keyword>
<dbReference type="InterPro" id="IPR035490">
    <property type="entry name" value="GlmS/FrlB_SIS"/>
</dbReference>
<protein>
    <recommendedName>
        <fullName evidence="4 10">Glutamine--fructose-6-phosphate aminotransferase [isomerizing]</fullName>
        <ecNumber evidence="3 10">2.6.1.16</ecNumber>
    </recommendedName>
    <alternativeName>
        <fullName evidence="10">D-fructose-6-phosphate amidotransferase</fullName>
    </alternativeName>
    <alternativeName>
        <fullName evidence="10">GFAT</fullName>
    </alternativeName>
    <alternativeName>
        <fullName evidence="10">Glucosamine-6-phosphate synthase</fullName>
    </alternativeName>
    <alternativeName>
        <fullName evidence="10">Hexosephosphate aminotransferase</fullName>
    </alternativeName>
    <alternativeName>
        <fullName evidence="10">L-glutamine--D-fructose-6-phosphate amidotransferase</fullName>
    </alternativeName>
</protein>
<comment type="catalytic activity">
    <reaction evidence="1 10">
        <text>D-fructose 6-phosphate + L-glutamine = D-glucosamine 6-phosphate + L-glutamate</text>
        <dbReference type="Rhea" id="RHEA:13237"/>
        <dbReference type="ChEBI" id="CHEBI:29985"/>
        <dbReference type="ChEBI" id="CHEBI:58359"/>
        <dbReference type="ChEBI" id="CHEBI:58725"/>
        <dbReference type="ChEBI" id="CHEBI:61527"/>
        <dbReference type="EC" id="2.6.1.16"/>
    </reaction>
</comment>
<comment type="function">
    <text evidence="10">Catalyzes the first step in hexosamine metabolism, converting fructose-6P into glucosamine-6P using glutamine as a nitrogen source.</text>
</comment>
<dbReference type="CDD" id="cd05009">
    <property type="entry name" value="SIS_GlmS_GlmD_2"/>
    <property type="match status" value="1"/>
</dbReference>
<dbReference type="PROSITE" id="PS51278">
    <property type="entry name" value="GATASE_TYPE_2"/>
    <property type="match status" value="1"/>
</dbReference>
<dbReference type="EC" id="2.6.1.16" evidence="3 10"/>
<dbReference type="SUPFAM" id="SSF56235">
    <property type="entry name" value="N-terminal nucleophile aminohydrolases (Ntn hydrolases)"/>
    <property type="match status" value="1"/>
</dbReference>
<evidence type="ECO:0000259" key="12">
    <source>
        <dbReference type="PROSITE" id="PS51464"/>
    </source>
</evidence>
<evidence type="ECO:0000256" key="4">
    <source>
        <dbReference type="ARBA" id="ARBA00016090"/>
    </source>
</evidence>
<dbReference type="GO" id="GO:0005829">
    <property type="term" value="C:cytosol"/>
    <property type="evidence" value="ECO:0007669"/>
    <property type="project" value="TreeGrafter"/>
</dbReference>
<dbReference type="OrthoDB" id="9761808at2"/>
<keyword evidence="14" id="KW-1185">Reference proteome</keyword>
<dbReference type="InterPro" id="IPR046348">
    <property type="entry name" value="SIS_dom_sf"/>
</dbReference>
<evidence type="ECO:0000256" key="1">
    <source>
        <dbReference type="ARBA" id="ARBA00001031"/>
    </source>
</evidence>
<feature type="initiator methionine" description="Removed" evidence="10">
    <location>
        <position position="1"/>
    </location>
</feature>
<dbReference type="FunFam" id="3.40.50.10490:FF:000001">
    <property type="entry name" value="Glutamine--fructose-6-phosphate aminotransferase [isomerizing]"/>
    <property type="match status" value="1"/>
</dbReference>
<dbReference type="InterPro" id="IPR017932">
    <property type="entry name" value="GATase_2_dom"/>
</dbReference>
<comment type="subunit">
    <text evidence="10">Homodimer.</text>
</comment>
<evidence type="ECO:0000313" key="14">
    <source>
        <dbReference type="Proteomes" id="UP000199415"/>
    </source>
</evidence>
<feature type="domain" description="Glutamine amidotransferase type-2" evidence="11">
    <location>
        <begin position="2"/>
        <end position="217"/>
    </location>
</feature>
<dbReference type="PANTHER" id="PTHR10937:SF0">
    <property type="entry name" value="GLUTAMINE--FRUCTOSE-6-PHOSPHATE TRANSAMINASE (ISOMERIZING)"/>
    <property type="match status" value="1"/>
</dbReference>
<dbReference type="Pfam" id="PF13522">
    <property type="entry name" value="GATase_6"/>
    <property type="match status" value="1"/>
</dbReference>
<dbReference type="PROSITE" id="PS51464">
    <property type="entry name" value="SIS"/>
    <property type="match status" value="2"/>
</dbReference>
<evidence type="ECO:0000259" key="11">
    <source>
        <dbReference type="PROSITE" id="PS51278"/>
    </source>
</evidence>
<evidence type="ECO:0000256" key="5">
    <source>
        <dbReference type="ARBA" id="ARBA00022490"/>
    </source>
</evidence>
<dbReference type="AlphaFoldDB" id="A0A1G7QRV8"/>
<dbReference type="NCBIfam" id="TIGR01135">
    <property type="entry name" value="glmS"/>
    <property type="match status" value="1"/>
</dbReference>
<evidence type="ECO:0000256" key="10">
    <source>
        <dbReference type="HAMAP-Rule" id="MF_00164"/>
    </source>
</evidence>
<dbReference type="InterPro" id="IPR001347">
    <property type="entry name" value="SIS_dom"/>
</dbReference>
<dbReference type="Pfam" id="PF01380">
    <property type="entry name" value="SIS"/>
    <property type="match status" value="2"/>
</dbReference>
<evidence type="ECO:0000256" key="9">
    <source>
        <dbReference type="ARBA" id="ARBA00022962"/>
    </source>
</evidence>
<dbReference type="Gene3D" id="3.40.50.10490">
    <property type="entry name" value="Glucose-6-phosphate isomerase like protein, domain 1"/>
    <property type="match status" value="2"/>
</dbReference>
<dbReference type="NCBIfam" id="NF001484">
    <property type="entry name" value="PRK00331.1"/>
    <property type="match status" value="1"/>
</dbReference>
<dbReference type="SUPFAM" id="SSF53697">
    <property type="entry name" value="SIS domain"/>
    <property type="match status" value="1"/>
</dbReference>
<dbReference type="GO" id="GO:0006487">
    <property type="term" value="P:protein N-linked glycosylation"/>
    <property type="evidence" value="ECO:0007669"/>
    <property type="project" value="TreeGrafter"/>
</dbReference>
<dbReference type="GO" id="GO:0005975">
    <property type="term" value="P:carbohydrate metabolic process"/>
    <property type="evidence" value="ECO:0007669"/>
    <property type="project" value="UniProtKB-UniRule"/>
</dbReference>
<dbReference type="GO" id="GO:0097367">
    <property type="term" value="F:carbohydrate derivative binding"/>
    <property type="evidence" value="ECO:0007669"/>
    <property type="project" value="InterPro"/>
</dbReference>
<feature type="active site" description="For Fru-6P isomerization activity" evidence="10">
    <location>
        <position position="603"/>
    </location>
</feature>
<dbReference type="InterPro" id="IPR029055">
    <property type="entry name" value="Ntn_hydrolases_N"/>
</dbReference>
<evidence type="ECO:0000256" key="8">
    <source>
        <dbReference type="ARBA" id="ARBA00022737"/>
    </source>
</evidence>
<dbReference type="InterPro" id="IPR047084">
    <property type="entry name" value="GFAT_N"/>
</dbReference>
<dbReference type="GO" id="GO:0046349">
    <property type="term" value="P:amino sugar biosynthetic process"/>
    <property type="evidence" value="ECO:0007669"/>
    <property type="project" value="UniProtKB-ARBA"/>
</dbReference>
<dbReference type="Proteomes" id="UP000199415">
    <property type="component" value="Unassembled WGS sequence"/>
</dbReference>
<keyword evidence="6 10" id="KW-0032">Aminotransferase</keyword>
<dbReference type="STRING" id="1082479.SAMN05216241_104120"/>